<accession>A0A6A7AQ86</accession>
<evidence type="ECO:0000313" key="3">
    <source>
        <dbReference type="Proteomes" id="UP000799423"/>
    </source>
</evidence>
<evidence type="ECO:0000256" key="1">
    <source>
        <dbReference type="SAM" id="MobiDB-lite"/>
    </source>
</evidence>
<feature type="region of interest" description="Disordered" evidence="1">
    <location>
        <begin position="217"/>
        <end position="269"/>
    </location>
</feature>
<feature type="region of interest" description="Disordered" evidence="1">
    <location>
        <begin position="1"/>
        <end position="59"/>
    </location>
</feature>
<reference evidence="2" key="1">
    <citation type="submission" date="2020-01" db="EMBL/GenBank/DDBJ databases">
        <authorList>
            <consortium name="DOE Joint Genome Institute"/>
            <person name="Haridas S."/>
            <person name="Albert R."/>
            <person name="Binder M."/>
            <person name="Bloem J."/>
            <person name="Labutti K."/>
            <person name="Salamov A."/>
            <person name="Andreopoulos B."/>
            <person name="Baker S.E."/>
            <person name="Barry K."/>
            <person name="Bills G."/>
            <person name="Bluhm B.H."/>
            <person name="Cannon C."/>
            <person name="Castanera R."/>
            <person name="Culley D.E."/>
            <person name="Daum C."/>
            <person name="Ezra D."/>
            <person name="Gonzalez J.B."/>
            <person name="Henrissat B."/>
            <person name="Kuo A."/>
            <person name="Liang C."/>
            <person name="Lipzen A."/>
            <person name="Lutzoni F."/>
            <person name="Magnuson J."/>
            <person name="Mondo S."/>
            <person name="Nolan M."/>
            <person name="Ohm R."/>
            <person name="Pangilinan J."/>
            <person name="Park H.-J."/>
            <person name="Ramirez L."/>
            <person name="Alfaro M."/>
            <person name="Sun H."/>
            <person name="Tritt A."/>
            <person name="Yoshinaga Y."/>
            <person name="Zwiers L.-H."/>
            <person name="Turgeon B.G."/>
            <person name="Goodwin S.B."/>
            <person name="Spatafora J.W."/>
            <person name="Crous P.W."/>
            <person name="Grigoriev I.V."/>
        </authorList>
    </citation>
    <scope>NUCLEOTIDE SEQUENCE</scope>
    <source>
        <strain evidence="2">IPT5</strain>
    </source>
</reference>
<keyword evidence="3" id="KW-1185">Reference proteome</keyword>
<proteinExistence type="predicted"/>
<organism evidence="2 3">
    <name type="scientific">Plenodomus tracheiphilus IPT5</name>
    <dbReference type="NCBI Taxonomy" id="1408161"/>
    <lineage>
        <taxon>Eukaryota</taxon>
        <taxon>Fungi</taxon>
        <taxon>Dikarya</taxon>
        <taxon>Ascomycota</taxon>
        <taxon>Pezizomycotina</taxon>
        <taxon>Dothideomycetes</taxon>
        <taxon>Pleosporomycetidae</taxon>
        <taxon>Pleosporales</taxon>
        <taxon>Pleosporineae</taxon>
        <taxon>Leptosphaeriaceae</taxon>
        <taxon>Plenodomus</taxon>
    </lineage>
</organism>
<name>A0A6A7AQ86_9PLEO</name>
<dbReference type="OrthoDB" id="5430573at2759"/>
<dbReference type="AlphaFoldDB" id="A0A6A7AQ86"/>
<evidence type="ECO:0000313" key="2">
    <source>
        <dbReference type="EMBL" id="KAF2844517.1"/>
    </source>
</evidence>
<sequence>MSSDSGQQPPITGQQPPVTDPGAHNADKPIPSIEKNSSKTLFIESGSDSDSELDDDKDEPLYTALDRRLPNVTTVGWSGHNGRKYINRYGKYQRYRLDDLADTEDYKEPAKDHVQERALGANKKLRANDIYGIAWQGGNSHFEQDLAMIDPERLKKEKKKFPPTYVLIGWEVNGSIQKEWETRTTARARFGGSKKVDDIIYRIARRVEMKYQKSIADDTSGFNRSPSRGLMAELTPSLSPSPSPSPSPSRAGSSEPSRNLGRPSSTPEAVSALTKAFHDFQMDYCKIRNVSRYPQLNGDDRKEFLMMWDNMKPQED</sequence>
<gene>
    <name evidence="2" type="ORF">T440DRAFT_473342</name>
</gene>
<dbReference type="Proteomes" id="UP000799423">
    <property type="component" value="Unassembled WGS sequence"/>
</dbReference>
<feature type="compositionally biased region" description="Acidic residues" evidence="1">
    <location>
        <begin position="47"/>
        <end position="58"/>
    </location>
</feature>
<feature type="compositionally biased region" description="Low complexity" evidence="1">
    <location>
        <begin position="1"/>
        <end position="17"/>
    </location>
</feature>
<dbReference type="EMBL" id="MU006375">
    <property type="protein sequence ID" value="KAF2844517.1"/>
    <property type="molecule type" value="Genomic_DNA"/>
</dbReference>
<feature type="compositionally biased region" description="Low complexity" evidence="1">
    <location>
        <begin position="248"/>
        <end position="257"/>
    </location>
</feature>
<protein>
    <submittedName>
        <fullName evidence="2">Uncharacterized protein</fullName>
    </submittedName>
</protein>